<dbReference type="PANTHER" id="PTHR43265:SF1">
    <property type="entry name" value="ESTERASE ESTD"/>
    <property type="match status" value="1"/>
</dbReference>
<sequence>MNNNRFYALLAVFMLLLFGCSEENKKVEEEGQLKKIEGYWEGTIQVPNQPLPISVTFDSQNGAISIPVQGVSDFPLTAIDFTDPDLHFEMNIQNQQLVFEGAFNGDTISGLFTQQGQTFPFELSKAADVAEQELGTPVEIAVEGGSMTARVLTPEGNGPFPVMLMLSGSGPTDKNGNSMVVPGKNNGLKMMAEELAQQGIATIRYDKRGVGDNIGLLVEEEDLRFDDYIEDASAWIGYAKSQDVFSSVGVIGHSEGSLIGMIAAERHQAASFISLAGVGRPADEILMEQLTAQLPENLLDEAKAIVSKLKDGQTVAQVSPELASIFRPSVQPYLISWMAYDPQAEVAKLETPVFVVGGTTDLQVPVRDAELLYAASKDGDLLIVDGMNHVLKNASADPEENMASYGNPDLPLADGLMAGIIEFMK</sequence>
<protein>
    <submittedName>
        <fullName evidence="2">Alpha/beta hydrolase</fullName>
    </submittedName>
</protein>
<dbReference type="Proteomes" id="UP001225873">
    <property type="component" value="Unassembled WGS sequence"/>
</dbReference>
<keyword evidence="2" id="KW-0378">Hydrolase</keyword>
<evidence type="ECO:0000313" key="2">
    <source>
        <dbReference type="EMBL" id="MDN3426594.1"/>
    </source>
</evidence>
<proteinExistence type="predicted"/>
<dbReference type="GO" id="GO:0016787">
    <property type="term" value="F:hydrolase activity"/>
    <property type="evidence" value="ECO:0007669"/>
    <property type="project" value="UniProtKB-KW"/>
</dbReference>
<reference evidence="2 3" key="1">
    <citation type="submission" date="2023-03" db="EMBL/GenBank/DDBJ databases">
        <authorList>
            <person name="Uniacke-Lowe S."/>
            <person name="Ross P."/>
            <person name="Hill C."/>
        </authorList>
    </citation>
    <scope>NUCLEOTIDE SEQUENCE [LARGE SCALE GENOMIC DNA]</scope>
    <source>
        <strain evidence="2 3">APC 4016</strain>
    </source>
</reference>
<name>A0ABT7ZHJ8_9BACL</name>
<dbReference type="PROSITE" id="PS51257">
    <property type="entry name" value="PROKAR_LIPOPROTEIN"/>
    <property type="match status" value="1"/>
</dbReference>
<dbReference type="InterPro" id="IPR022742">
    <property type="entry name" value="Hydrolase_4"/>
</dbReference>
<organism evidence="2 3">
    <name type="scientific">Planococcus notacanthi</name>
    <dbReference type="NCBI Taxonomy" id="3035188"/>
    <lineage>
        <taxon>Bacteria</taxon>
        <taxon>Bacillati</taxon>
        <taxon>Bacillota</taxon>
        <taxon>Bacilli</taxon>
        <taxon>Bacillales</taxon>
        <taxon>Caryophanaceae</taxon>
        <taxon>Planococcus</taxon>
    </lineage>
</organism>
<evidence type="ECO:0000313" key="3">
    <source>
        <dbReference type="Proteomes" id="UP001225873"/>
    </source>
</evidence>
<dbReference type="Pfam" id="PF12146">
    <property type="entry name" value="Hydrolase_4"/>
    <property type="match status" value="1"/>
</dbReference>
<dbReference type="PANTHER" id="PTHR43265">
    <property type="entry name" value="ESTERASE ESTD"/>
    <property type="match status" value="1"/>
</dbReference>
<comment type="caution">
    <text evidence="2">The sequence shown here is derived from an EMBL/GenBank/DDBJ whole genome shotgun (WGS) entry which is preliminary data.</text>
</comment>
<keyword evidence="3" id="KW-1185">Reference proteome</keyword>
<dbReference type="InterPro" id="IPR029058">
    <property type="entry name" value="AB_hydrolase_fold"/>
</dbReference>
<dbReference type="EMBL" id="JASDCQ010000001">
    <property type="protein sequence ID" value="MDN3426594.1"/>
    <property type="molecule type" value="Genomic_DNA"/>
</dbReference>
<dbReference type="SUPFAM" id="SSF53474">
    <property type="entry name" value="alpha/beta-Hydrolases"/>
    <property type="match status" value="1"/>
</dbReference>
<dbReference type="Gene3D" id="3.40.50.1820">
    <property type="entry name" value="alpha/beta hydrolase"/>
    <property type="match status" value="1"/>
</dbReference>
<accession>A0ABT7ZHJ8</accession>
<dbReference type="InterPro" id="IPR053145">
    <property type="entry name" value="AB_hydrolase_Est10"/>
</dbReference>
<gene>
    <name evidence="2" type="ORF">QMA01_04750</name>
</gene>
<evidence type="ECO:0000259" key="1">
    <source>
        <dbReference type="Pfam" id="PF12146"/>
    </source>
</evidence>
<feature type="domain" description="Serine aminopeptidase S33" evidence="1">
    <location>
        <begin position="191"/>
        <end position="391"/>
    </location>
</feature>
<dbReference type="RefSeq" id="WP_290214417.1">
    <property type="nucleotide sequence ID" value="NZ_JASDCQ010000001.1"/>
</dbReference>